<comment type="caution">
    <text evidence="4">The sequence shown here is derived from an EMBL/GenBank/DDBJ whole genome shotgun (WGS) entry which is preliminary data.</text>
</comment>
<organism evidence="4 5">
    <name type="scientific">Streptomyces plumbiresistens</name>
    <dbReference type="NCBI Taxonomy" id="511811"/>
    <lineage>
        <taxon>Bacteria</taxon>
        <taxon>Bacillati</taxon>
        <taxon>Actinomycetota</taxon>
        <taxon>Actinomycetes</taxon>
        <taxon>Kitasatosporales</taxon>
        <taxon>Streptomycetaceae</taxon>
        <taxon>Streptomyces</taxon>
    </lineage>
</organism>
<dbReference type="EMBL" id="BAAAZX010000021">
    <property type="protein sequence ID" value="GAA4013553.1"/>
    <property type="molecule type" value="Genomic_DNA"/>
</dbReference>
<evidence type="ECO:0000313" key="5">
    <source>
        <dbReference type="Proteomes" id="UP001500456"/>
    </source>
</evidence>
<dbReference type="Pfam" id="PF03060">
    <property type="entry name" value="NMO"/>
    <property type="match status" value="1"/>
</dbReference>
<dbReference type="SUPFAM" id="SSF51412">
    <property type="entry name" value="Inosine monophosphate dehydrogenase (IMPDH)"/>
    <property type="match status" value="1"/>
</dbReference>
<dbReference type="Gene3D" id="3.20.20.70">
    <property type="entry name" value="Aldolase class I"/>
    <property type="match status" value="1"/>
</dbReference>
<dbReference type="PANTHER" id="PTHR32332:SF38">
    <property type="entry name" value="MONOOXYGENASE RV1533-RELATED"/>
    <property type="match status" value="1"/>
</dbReference>
<dbReference type="PANTHER" id="PTHR32332">
    <property type="entry name" value="2-NITROPROPANE DIOXYGENASE"/>
    <property type="match status" value="1"/>
</dbReference>
<keyword evidence="4" id="KW-0503">Monooxygenase</keyword>
<name>A0ABP7SLY4_9ACTN</name>
<evidence type="ECO:0000256" key="3">
    <source>
        <dbReference type="ARBA" id="ARBA00023002"/>
    </source>
</evidence>
<sequence>MRTDICDLLDIEFPIFAFSHCRDVVAAVSRAGGFGVLGAVGFTPEQLAAELDWIDKEVGDNSYGVDIVIPQNDAGAEEGDPARLHEKLLGQVPPEHFAYAKKILSDHGVPELPPGEFHNGLLVRSTSTTARLHAAEALRHPKVRCVANALGAPPQDLTGQIHEAGRLVIGLCGSVEHAQRHVANGVDIIVAQGAEGGGHTGYIGSLVLWPQVVEAVAPVPVLAAGGIGSGAQVAAALALGAQGVWSGTIWLGTEESELTDQQRDALVVARSQDAIISRSLTGKRSRMLKSGWTEAWEKPEAPVPLPLPLQDLVAGEAVTRLSRYPEYSRDVHITPAGQVAGQIKQVRRASDVLLELAGEYVETTERLNALNERLDAAPGTAAK</sequence>
<evidence type="ECO:0000256" key="1">
    <source>
        <dbReference type="ARBA" id="ARBA00022630"/>
    </source>
</evidence>
<keyword evidence="1" id="KW-0285">Flavoprotein</keyword>
<gene>
    <name evidence="4" type="ORF">GCM10022232_64820</name>
</gene>
<protein>
    <submittedName>
        <fullName evidence="4">Nitronate monooxygenase family protein</fullName>
    </submittedName>
</protein>
<keyword evidence="5" id="KW-1185">Reference proteome</keyword>
<evidence type="ECO:0000256" key="2">
    <source>
        <dbReference type="ARBA" id="ARBA00022643"/>
    </source>
</evidence>
<dbReference type="InterPro" id="IPR013785">
    <property type="entry name" value="Aldolase_TIM"/>
</dbReference>
<keyword evidence="2" id="KW-0288">FMN</keyword>
<proteinExistence type="predicted"/>
<dbReference type="RefSeq" id="WP_345568235.1">
    <property type="nucleotide sequence ID" value="NZ_BAAAZX010000021.1"/>
</dbReference>
<keyword evidence="3" id="KW-0560">Oxidoreductase</keyword>
<dbReference type="Proteomes" id="UP001500456">
    <property type="component" value="Unassembled WGS sequence"/>
</dbReference>
<dbReference type="GO" id="GO:0004497">
    <property type="term" value="F:monooxygenase activity"/>
    <property type="evidence" value="ECO:0007669"/>
    <property type="project" value="UniProtKB-KW"/>
</dbReference>
<evidence type="ECO:0000313" key="4">
    <source>
        <dbReference type="EMBL" id="GAA4013553.1"/>
    </source>
</evidence>
<accession>A0ABP7SLY4</accession>
<dbReference type="CDD" id="cd04730">
    <property type="entry name" value="NPD_like"/>
    <property type="match status" value="1"/>
</dbReference>
<dbReference type="InterPro" id="IPR004136">
    <property type="entry name" value="NMO"/>
</dbReference>
<reference evidence="5" key="1">
    <citation type="journal article" date="2019" name="Int. J. Syst. Evol. Microbiol.">
        <title>The Global Catalogue of Microorganisms (GCM) 10K type strain sequencing project: providing services to taxonomists for standard genome sequencing and annotation.</title>
        <authorList>
            <consortium name="The Broad Institute Genomics Platform"/>
            <consortium name="The Broad Institute Genome Sequencing Center for Infectious Disease"/>
            <person name="Wu L."/>
            <person name="Ma J."/>
        </authorList>
    </citation>
    <scope>NUCLEOTIDE SEQUENCE [LARGE SCALE GENOMIC DNA]</scope>
    <source>
        <strain evidence="5">JCM 16924</strain>
    </source>
</reference>